<dbReference type="Pfam" id="PF00440">
    <property type="entry name" value="TetR_N"/>
    <property type="match status" value="1"/>
</dbReference>
<dbReference type="Proteomes" id="UP001501791">
    <property type="component" value="Unassembled WGS sequence"/>
</dbReference>
<evidence type="ECO:0000256" key="1">
    <source>
        <dbReference type="ARBA" id="ARBA00023125"/>
    </source>
</evidence>
<evidence type="ECO:0000256" key="3">
    <source>
        <dbReference type="SAM" id="MobiDB-lite"/>
    </source>
</evidence>
<dbReference type="PANTHER" id="PTHR30055">
    <property type="entry name" value="HTH-TYPE TRANSCRIPTIONAL REGULATOR RUTR"/>
    <property type="match status" value="1"/>
</dbReference>
<dbReference type="Gene3D" id="1.10.357.10">
    <property type="entry name" value="Tetracycline Repressor, domain 2"/>
    <property type="match status" value="1"/>
</dbReference>
<name>A0ABP4LSQ5_9MICO</name>
<evidence type="ECO:0000313" key="6">
    <source>
        <dbReference type="Proteomes" id="UP001501791"/>
    </source>
</evidence>
<dbReference type="InterPro" id="IPR050109">
    <property type="entry name" value="HTH-type_TetR-like_transc_reg"/>
</dbReference>
<protein>
    <recommendedName>
        <fullName evidence="4">HTH tetR-type domain-containing protein</fullName>
    </recommendedName>
</protein>
<dbReference type="SUPFAM" id="SSF46689">
    <property type="entry name" value="Homeodomain-like"/>
    <property type="match status" value="1"/>
</dbReference>
<dbReference type="PRINTS" id="PR00455">
    <property type="entry name" value="HTHTETR"/>
</dbReference>
<dbReference type="InterPro" id="IPR001647">
    <property type="entry name" value="HTH_TetR"/>
</dbReference>
<accession>A0ABP4LSQ5</accession>
<feature type="domain" description="HTH tetR-type" evidence="4">
    <location>
        <begin position="35"/>
        <end position="95"/>
    </location>
</feature>
<keyword evidence="6" id="KW-1185">Reference proteome</keyword>
<dbReference type="PANTHER" id="PTHR30055:SF226">
    <property type="entry name" value="HTH-TYPE TRANSCRIPTIONAL REGULATOR PKSA"/>
    <property type="match status" value="1"/>
</dbReference>
<gene>
    <name evidence="5" type="ORF">GCM10009691_01980</name>
</gene>
<dbReference type="PROSITE" id="PS50977">
    <property type="entry name" value="HTH_TETR_2"/>
    <property type="match status" value="1"/>
</dbReference>
<comment type="caution">
    <text evidence="5">The sequence shown here is derived from an EMBL/GenBank/DDBJ whole genome shotgun (WGS) entry which is preliminary data.</text>
</comment>
<proteinExistence type="predicted"/>
<sequence length="239" mass="27058">MTEMAAADRTDQTSHESPADREDQADRMVQADRTARSRELILDATIECLLAEGYAATTTTKVQAMAGVTRGRLLHHFPSKRELLTAAVTRLGDQRLDRHLEDRSDELSRDLARKRPPAAEVGPRSDWAVMTLWAGLMHSSFFTALELWGASRTDELLAEKVRIHEKRVLERVRDNARELFGPVISSTEQYETMFNVVFSGMRGMAVTYTFSHLDPRTEPMIDTWQRVARTLLTPTITGK</sequence>
<dbReference type="EMBL" id="BAAALY010000001">
    <property type="protein sequence ID" value="GAA1529541.1"/>
    <property type="molecule type" value="Genomic_DNA"/>
</dbReference>
<reference evidence="6" key="1">
    <citation type="journal article" date="2019" name="Int. J. Syst. Evol. Microbiol.">
        <title>The Global Catalogue of Microorganisms (GCM) 10K type strain sequencing project: providing services to taxonomists for standard genome sequencing and annotation.</title>
        <authorList>
            <consortium name="The Broad Institute Genomics Platform"/>
            <consortium name="The Broad Institute Genome Sequencing Center for Infectious Disease"/>
            <person name="Wu L."/>
            <person name="Ma J."/>
        </authorList>
    </citation>
    <scope>NUCLEOTIDE SEQUENCE [LARGE SCALE GENOMIC DNA]</scope>
    <source>
        <strain evidence="6">JCM 13319</strain>
    </source>
</reference>
<feature type="DNA-binding region" description="H-T-H motif" evidence="2">
    <location>
        <begin position="58"/>
        <end position="77"/>
    </location>
</feature>
<evidence type="ECO:0000256" key="2">
    <source>
        <dbReference type="PROSITE-ProRule" id="PRU00335"/>
    </source>
</evidence>
<organism evidence="5 6">
    <name type="scientific">Brevibacterium picturae</name>
    <dbReference type="NCBI Taxonomy" id="260553"/>
    <lineage>
        <taxon>Bacteria</taxon>
        <taxon>Bacillati</taxon>
        <taxon>Actinomycetota</taxon>
        <taxon>Actinomycetes</taxon>
        <taxon>Micrococcales</taxon>
        <taxon>Brevibacteriaceae</taxon>
        <taxon>Brevibacterium</taxon>
    </lineage>
</organism>
<feature type="region of interest" description="Disordered" evidence="3">
    <location>
        <begin position="1"/>
        <end position="28"/>
    </location>
</feature>
<evidence type="ECO:0000313" key="5">
    <source>
        <dbReference type="EMBL" id="GAA1529541.1"/>
    </source>
</evidence>
<keyword evidence="1 2" id="KW-0238">DNA-binding</keyword>
<dbReference type="InterPro" id="IPR009057">
    <property type="entry name" value="Homeodomain-like_sf"/>
</dbReference>
<dbReference type="RefSeq" id="WP_346035015.1">
    <property type="nucleotide sequence ID" value="NZ_BAAALY010000001.1"/>
</dbReference>
<evidence type="ECO:0000259" key="4">
    <source>
        <dbReference type="PROSITE" id="PS50977"/>
    </source>
</evidence>